<dbReference type="Gene3D" id="3.30.565.10">
    <property type="entry name" value="Histidine kinase-like ATPase, C-terminal domain"/>
    <property type="match status" value="1"/>
</dbReference>
<evidence type="ECO:0000256" key="3">
    <source>
        <dbReference type="ARBA" id="ARBA00022763"/>
    </source>
</evidence>
<evidence type="ECO:0000259" key="6">
    <source>
        <dbReference type="SMART" id="SM00853"/>
    </source>
</evidence>
<sequence>MSDVIRLLPDSVANQIAAGEVIQRPASIVKELVENAIDAEASNIYVLVTDAGKTCIQVIDDGKGMSETDARLSFERHATSKIREASDLFALRTMGFRGEALASIAAVAQVELKTRPASEEVGTKIVIAGSKFESQEVVSCPKGSNFSVKNLFFNIPARRKFLKANSTELSNILAEFERIALVNPDVSLSLYSNDAEVFNLPASSLRQRILSVFGKKLNQQLLTVDVDTTMIKVSGFVAKPETSRKKGMHQYFFVNGRYMRHPYFHKAVMDAYEQLIPAGDQITYFLYFEVDPANIDVNIHPTKTEIKFENEQAIWQILAAAVKESLGKFSAVPSIDFDTVDMPDIPAFEQAAPVESPKVHYNSDYNPFKSSASYSRPSVNWENLYGGLQKADTHIEPDTTDHFSDSARTESAETGSVFSSAFNNTDHAVEKANQHLQIKGRYILTSVKSGLMIIDQHRAHVRILFDRYITQITNRQGEGQRVLFPEIIQLPASEVVVLEGIMDDLSAVGFELTNLGGGSFAVNSIPSGVEGLDPVQLVRNMVHTAMEKGNDVKEEIQNVLALTLAKAAAIVYGQVLTPDEITGLVDNLFACETPNYTPDGSVVISTIKDDDINKLFK</sequence>
<comment type="similarity">
    <text evidence="1 5">Belongs to the DNA mismatch repair MutL/HexB family.</text>
</comment>
<evidence type="ECO:0000313" key="8">
    <source>
        <dbReference type="EMBL" id="HCK24103.1"/>
    </source>
</evidence>
<evidence type="ECO:0000313" key="9">
    <source>
        <dbReference type="Proteomes" id="UP000263098"/>
    </source>
</evidence>
<gene>
    <name evidence="5 8" type="primary">mutL</name>
    <name evidence="8" type="ORF">DHW31_04835</name>
</gene>
<dbReference type="HAMAP" id="MF_00149">
    <property type="entry name" value="DNA_mis_repair"/>
    <property type="match status" value="1"/>
</dbReference>
<dbReference type="FunFam" id="3.30.565.10:FF:000003">
    <property type="entry name" value="DNA mismatch repair endonuclease MutL"/>
    <property type="match status" value="1"/>
</dbReference>
<keyword evidence="4 5" id="KW-0234">DNA repair</keyword>
<dbReference type="SUPFAM" id="SSF118116">
    <property type="entry name" value="DNA mismatch repair protein MutL"/>
    <property type="match status" value="1"/>
</dbReference>
<dbReference type="GO" id="GO:0032300">
    <property type="term" value="C:mismatch repair complex"/>
    <property type="evidence" value="ECO:0007669"/>
    <property type="project" value="InterPro"/>
</dbReference>
<dbReference type="InterPro" id="IPR020667">
    <property type="entry name" value="DNA_mismatch_repair_MutL"/>
</dbReference>
<dbReference type="InterPro" id="IPR042120">
    <property type="entry name" value="MutL_C_dimsub"/>
</dbReference>
<dbReference type="GO" id="GO:0004519">
    <property type="term" value="F:endonuclease activity"/>
    <property type="evidence" value="ECO:0007669"/>
    <property type="project" value="UniProtKB-KW"/>
</dbReference>
<dbReference type="GO" id="GO:0140664">
    <property type="term" value="F:ATP-dependent DNA damage sensor activity"/>
    <property type="evidence" value="ECO:0007669"/>
    <property type="project" value="InterPro"/>
</dbReference>
<dbReference type="RefSeq" id="WP_276992345.1">
    <property type="nucleotide sequence ID" value="NZ_JAQUXY010000009.1"/>
</dbReference>
<dbReference type="Gene3D" id="3.30.230.10">
    <property type="match status" value="1"/>
</dbReference>
<dbReference type="Pfam" id="PF08676">
    <property type="entry name" value="MutL_C"/>
    <property type="match status" value="1"/>
</dbReference>
<dbReference type="Pfam" id="PF13589">
    <property type="entry name" value="HATPase_c_3"/>
    <property type="match status" value="1"/>
</dbReference>
<dbReference type="InterPro" id="IPR014721">
    <property type="entry name" value="Ribsml_uS5_D2-typ_fold_subgr"/>
</dbReference>
<dbReference type="Pfam" id="PF01119">
    <property type="entry name" value="DNA_mis_repair"/>
    <property type="match status" value="1"/>
</dbReference>
<dbReference type="Gene3D" id="3.30.1370.100">
    <property type="entry name" value="MutL, C-terminal domain, regulatory subdomain"/>
    <property type="match status" value="1"/>
</dbReference>
<dbReference type="InterPro" id="IPR013507">
    <property type="entry name" value="DNA_mismatch_S5_2-like"/>
</dbReference>
<dbReference type="PANTHER" id="PTHR10073:SF12">
    <property type="entry name" value="DNA MISMATCH REPAIR PROTEIN MLH1"/>
    <property type="match status" value="1"/>
</dbReference>
<protein>
    <recommendedName>
        <fullName evidence="2 5">DNA mismatch repair protein MutL</fullName>
    </recommendedName>
</protein>
<dbReference type="CDD" id="cd16926">
    <property type="entry name" value="HATPase_MutL-MLH-PMS-like"/>
    <property type="match status" value="1"/>
</dbReference>
<keyword evidence="8" id="KW-0255">Endonuclease</keyword>
<comment type="function">
    <text evidence="5">This protein is involved in the repair of mismatches in DNA. It is required for dam-dependent methyl-directed DNA mismatch repair. May act as a 'molecular matchmaker', a protein that promotes the formation of a stable complex between two or more DNA-binding proteins in an ATP-dependent manner without itself being part of a final effector complex.</text>
</comment>
<evidence type="ECO:0000256" key="2">
    <source>
        <dbReference type="ARBA" id="ARBA00021975"/>
    </source>
</evidence>
<dbReference type="CDD" id="cd00782">
    <property type="entry name" value="MutL_Trans"/>
    <property type="match status" value="1"/>
</dbReference>
<comment type="caution">
    <text evidence="8">The sequence shown here is derived from an EMBL/GenBank/DDBJ whole genome shotgun (WGS) entry which is preliminary data.</text>
</comment>
<dbReference type="GO" id="GO:0006298">
    <property type="term" value="P:mismatch repair"/>
    <property type="evidence" value="ECO:0007669"/>
    <property type="project" value="UniProtKB-UniRule"/>
</dbReference>
<evidence type="ECO:0000259" key="7">
    <source>
        <dbReference type="SMART" id="SM01340"/>
    </source>
</evidence>
<dbReference type="InterPro" id="IPR020568">
    <property type="entry name" value="Ribosomal_Su5_D2-typ_SF"/>
</dbReference>
<dbReference type="PANTHER" id="PTHR10073">
    <property type="entry name" value="DNA MISMATCH REPAIR PROTEIN MLH, PMS, MUTL"/>
    <property type="match status" value="1"/>
</dbReference>
<keyword evidence="8" id="KW-0540">Nuclease</keyword>
<organism evidence="8 9">
    <name type="scientific">Bacteroides graminisolvens</name>
    <dbReference type="NCBI Taxonomy" id="477666"/>
    <lineage>
        <taxon>Bacteria</taxon>
        <taxon>Pseudomonadati</taxon>
        <taxon>Bacteroidota</taxon>
        <taxon>Bacteroidia</taxon>
        <taxon>Bacteroidales</taxon>
        <taxon>Bacteroidaceae</taxon>
        <taxon>Bacteroides</taxon>
    </lineage>
</organism>
<accession>A0A3D2SCY4</accession>
<keyword evidence="3 5" id="KW-0227">DNA damage</keyword>
<dbReference type="InterPro" id="IPR002099">
    <property type="entry name" value="MutL/Mlh/PMS"/>
</dbReference>
<dbReference type="NCBIfam" id="TIGR00585">
    <property type="entry name" value="mutl"/>
    <property type="match status" value="1"/>
</dbReference>
<dbReference type="InterPro" id="IPR014762">
    <property type="entry name" value="DNA_mismatch_repair_CS"/>
</dbReference>
<dbReference type="SUPFAM" id="SSF55874">
    <property type="entry name" value="ATPase domain of HSP90 chaperone/DNA topoisomerase II/histidine kinase"/>
    <property type="match status" value="1"/>
</dbReference>
<dbReference type="AlphaFoldDB" id="A0A3D2SCY4"/>
<dbReference type="GO" id="GO:0005524">
    <property type="term" value="F:ATP binding"/>
    <property type="evidence" value="ECO:0007669"/>
    <property type="project" value="InterPro"/>
</dbReference>
<dbReference type="InterPro" id="IPR014790">
    <property type="entry name" value="MutL_C"/>
</dbReference>
<evidence type="ECO:0000256" key="4">
    <source>
        <dbReference type="ARBA" id="ARBA00023204"/>
    </source>
</evidence>
<reference evidence="8 9" key="1">
    <citation type="journal article" date="2018" name="Nat. Biotechnol.">
        <title>A standardized bacterial taxonomy based on genome phylogeny substantially revises the tree of life.</title>
        <authorList>
            <person name="Parks D.H."/>
            <person name="Chuvochina M."/>
            <person name="Waite D.W."/>
            <person name="Rinke C."/>
            <person name="Skarshewski A."/>
            <person name="Chaumeil P.A."/>
            <person name="Hugenholtz P."/>
        </authorList>
    </citation>
    <scope>NUCLEOTIDE SEQUENCE [LARGE SCALE GENOMIC DNA]</scope>
    <source>
        <strain evidence="8">UBA9667</strain>
    </source>
</reference>
<dbReference type="SMART" id="SM00853">
    <property type="entry name" value="MutL_C"/>
    <property type="match status" value="1"/>
</dbReference>
<dbReference type="InterPro" id="IPR037198">
    <property type="entry name" value="MutL_C_sf"/>
</dbReference>
<evidence type="ECO:0000256" key="5">
    <source>
        <dbReference type="HAMAP-Rule" id="MF_00149"/>
    </source>
</evidence>
<dbReference type="PROSITE" id="PS00058">
    <property type="entry name" value="DNA_MISMATCH_REPAIR_1"/>
    <property type="match status" value="1"/>
</dbReference>
<feature type="domain" description="DNA mismatch repair protein S5" evidence="7">
    <location>
        <begin position="209"/>
        <end position="327"/>
    </location>
</feature>
<name>A0A3D2SCY4_9BACE</name>
<dbReference type="SMART" id="SM01340">
    <property type="entry name" value="DNA_mis_repair"/>
    <property type="match status" value="1"/>
</dbReference>
<evidence type="ECO:0000256" key="1">
    <source>
        <dbReference type="ARBA" id="ARBA00006082"/>
    </source>
</evidence>
<feature type="domain" description="MutL C-terminal dimerisation" evidence="6">
    <location>
        <begin position="434"/>
        <end position="576"/>
    </location>
</feature>
<dbReference type="InterPro" id="IPR036890">
    <property type="entry name" value="HATPase_C_sf"/>
</dbReference>
<dbReference type="GO" id="GO:0016887">
    <property type="term" value="F:ATP hydrolysis activity"/>
    <property type="evidence" value="ECO:0007669"/>
    <property type="project" value="InterPro"/>
</dbReference>
<dbReference type="InterPro" id="IPR038973">
    <property type="entry name" value="MutL/Mlh/Pms-like"/>
</dbReference>
<keyword evidence="8" id="KW-0378">Hydrolase</keyword>
<dbReference type="EMBL" id="DPVG01000177">
    <property type="protein sequence ID" value="HCK24103.1"/>
    <property type="molecule type" value="Genomic_DNA"/>
</dbReference>
<dbReference type="Proteomes" id="UP000263098">
    <property type="component" value="Unassembled WGS sequence"/>
</dbReference>
<dbReference type="SUPFAM" id="SSF54211">
    <property type="entry name" value="Ribosomal protein S5 domain 2-like"/>
    <property type="match status" value="1"/>
</dbReference>
<dbReference type="Gene3D" id="3.30.1540.20">
    <property type="entry name" value="MutL, C-terminal domain, dimerisation subdomain"/>
    <property type="match status" value="1"/>
</dbReference>
<dbReference type="GO" id="GO:0030983">
    <property type="term" value="F:mismatched DNA binding"/>
    <property type="evidence" value="ECO:0007669"/>
    <property type="project" value="InterPro"/>
</dbReference>
<proteinExistence type="inferred from homology"/>
<dbReference type="InterPro" id="IPR042121">
    <property type="entry name" value="MutL_C_regsub"/>
</dbReference>